<evidence type="ECO:0000313" key="5">
    <source>
        <dbReference type="Proteomes" id="UP000189796"/>
    </source>
</evidence>
<evidence type="ECO:0000313" key="4">
    <source>
        <dbReference type="EMBL" id="SHG52403.1"/>
    </source>
</evidence>
<feature type="compositionally biased region" description="Low complexity" evidence="1">
    <location>
        <begin position="122"/>
        <end position="133"/>
    </location>
</feature>
<dbReference type="RefSeq" id="WP_079600946.1">
    <property type="nucleotide sequence ID" value="NZ_LT670817.1"/>
</dbReference>
<proteinExistence type="predicted"/>
<reference evidence="4 5" key="1">
    <citation type="submission" date="2016-11" db="EMBL/GenBank/DDBJ databases">
        <authorList>
            <person name="Jaros S."/>
            <person name="Januszkiewicz K."/>
            <person name="Wedrychowicz H."/>
        </authorList>
    </citation>
    <scope>NUCLEOTIDE SEQUENCE [LARGE SCALE GENOMIC DNA]</scope>
    <source>
        <strain evidence="4 5">GAS138</strain>
    </source>
</reference>
<dbReference type="AlphaFoldDB" id="A0A1M5KJQ6"/>
<name>A0A1M5KJQ6_9BRAD</name>
<accession>A0A1M5KJQ6</accession>
<keyword evidence="2" id="KW-0812">Transmembrane</keyword>
<feature type="region of interest" description="Disordered" evidence="1">
    <location>
        <begin position="119"/>
        <end position="151"/>
    </location>
</feature>
<dbReference type="EMBL" id="LT670817">
    <property type="protein sequence ID" value="SHG52403.1"/>
    <property type="molecule type" value="Genomic_DNA"/>
</dbReference>
<evidence type="ECO:0000259" key="3">
    <source>
        <dbReference type="Pfam" id="PF10908"/>
    </source>
</evidence>
<feature type="transmembrane region" description="Helical" evidence="2">
    <location>
        <begin position="21"/>
        <end position="42"/>
    </location>
</feature>
<sequence>MAYIALKAGKVPLGRGTISSATIPLAIAAFALASGVAAAWIGDLDPVAWVANSAAPKDIAASFDDRFSVASAPDLSTAIPPRLLVRSLSSELETKFQQAKGRLAQKLQSQDWRVAVLEQPGTEQTSAEETTTSKPAVEETTPSGVAAVPIPRSRPVEANLELQSGPPAAQPPATAQSNDRTLLQKLSDLLPGRITLASLAPDGGLLANRPNLSSLGYDSLTAVYDISARTVYMPDGSKLEAHSGFGSLMDDPAHVNERMVGATPPNVYELKPREQLFHGVQALRMIPVGDNSTLGRSGLLAHSYMLGPNGDSNGCVSIKYYEKFLKAFSDGEIKHLVVVPSLSDAISASRRSTSQS</sequence>
<keyword evidence="2" id="KW-1133">Transmembrane helix</keyword>
<dbReference type="Pfam" id="PF10908">
    <property type="entry name" value="Tlde1_dom"/>
    <property type="match status" value="1"/>
</dbReference>
<dbReference type="OrthoDB" id="9816088at2"/>
<feature type="domain" description="Tlde1" evidence="3">
    <location>
        <begin position="238"/>
        <end position="341"/>
    </location>
</feature>
<protein>
    <recommendedName>
        <fullName evidence="3">Tlde1 domain-containing protein</fullName>
    </recommendedName>
</protein>
<dbReference type="InterPro" id="IPR021225">
    <property type="entry name" value="Tlde1_dom"/>
</dbReference>
<dbReference type="Proteomes" id="UP000189796">
    <property type="component" value="Chromosome I"/>
</dbReference>
<evidence type="ECO:0000256" key="2">
    <source>
        <dbReference type="SAM" id="Phobius"/>
    </source>
</evidence>
<keyword evidence="2" id="KW-0472">Membrane</keyword>
<organism evidence="4 5">
    <name type="scientific">Bradyrhizobium erythrophlei</name>
    <dbReference type="NCBI Taxonomy" id="1437360"/>
    <lineage>
        <taxon>Bacteria</taxon>
        <taxon>Pseudomonadati</taxon>
        <taxon>Pseudomonadota</taxon>
        <taxon>Alphaproteobacteria</taxon>
        <taxon>Hyphomicrobiales</taxon>
        <taxon>Nitrobacteraceae</taxon>
        <taxon>Bradyrhizobium</taxon>
    </lineage>
</organism>
<gene>
    <name evidence="4" type="ORF">SAMN05443248_1840</name>
</gene>
<evidence type="ECO:0000256" key="1">
    <source>
        <dbReference type="SAM" id="MobiDB-lite"/>
    </source>
</evidence>